<dbReference type="RefSeq" id="WP_147377235.1">
    <property type="nucleotide sequence ID" value="NZ_RAPN01000001.1"/>
</dbReference>
<dbReference type="InterPro" id="IPR012341">
    <property type="entry name" value="6hp_glycosidase-like_sf"/>
</dbReference>
<name>A0A419WAU9_9BACT</name>
<evidence type="ECO:0000313" key="3">
    <source>
        <dbReference type="Proteomes" id="UP000283387"/>
    </source>
</evidence>
<dbReference type="Pfam" id="PF17389">
    <property type="entry name" value="Bac_rhamnosid6H"/>
    <property type="match status" value="1"/>
</dbReference>
<organism evidence="2 3">
    <name type="scientific">Mangrovibacterium diazotrophicum</name>
    <dbReference type="NCBI Taxonomy" id="1261403"/>
    <lineage>
        <taxon>Bacteria</taxon>
        <taxon>Pseudomonadati</taxon>
        <taxon>Bacteroidota</taxon>
        <taxon>Bacteroidia</taxon>
        <taxon>Marinilabiliales</taxon>
        <taxon>Prolixibacteraceae</taxon>
        <taxon>Mangrovibacterium</taxon>
    </lineage>
</organism>
<proteinExistence type="predicted"/>
<dbReference type="Gene3D" id="1.50.10.10">
    <property type="match status" value="1"/>
</dbReference>
<sequence>MKISFLLVCSSLRKQELRLLLIALILVLLTSKADAQIPMQHWSETGRSLRYTPDHGDFVIVNGDKRFNRSLYGSNTGFRVEAGDLPEFSMYMPRLGGTLRLGLQKGKTSKWLIDADRIEARYNSGSMRYSISDKLMGEGKLKLKILALPNADGMILQIEGLKVPKDVKLFFAFGAASDKRFSREGDLGADPESVFYLTADKCTTNEYFLNDNSFDLYYGAERALSDDEVYENDYKPTTEELEATRLKSKKKIIGLFPQTCELKLADAAQQETPNALFESEAKDAPVACGQLELNDNQSEYLLLANPETIEKPNYNELAALFEDAEEARLELANHFKINTPDEYINAAGAALAAAADGVWDGQAFMHGAVAWRMPLNGWRGAYAADWLGWPDRAETHFRGYFKAQYTEPASGPSVPDPKTHLARQKEEVGTALFTDGYISRNPGKISKPHHYDMNLVFISQLLWHYRWTGDTAFIRESWPVLERHLAWEKRNFDANDDGLYDAYCCIWASDALQYSGGAVTYSSAYNYRANLMAAELAPIVGKDPSTYRAEAEKIKAAVNSQLWLPQEGWFAEYKDLLGQQQVHPSAAVWTIYHAIDEGLADPFQAWQSTEYVDREIPRIPIKGEGVPEGFYTISTTNWMPYTWSINNVALAEVLHTALAYWQSGRSAEAFQLTKGSFLDYMFMGSCPGNYGQLSYYDAFRGELYRDFADPIGVASRVFVEGLFGFSPNLLNDKITLKPGWPAEWEYAQMETPYLKVDFKRNRQTDSYKIDNRFGKPLQLNLELTARSAAVQSVKINGKEADWICDTAAIGKPVIVLKTPKAEKYDIEIVWGELPIESITTDSVLAIGDQIQLQTKQAQILHINDPQSVLELLQSNPHNVTAKLKCELGGRSFFVKLQQGKLSWWQPISFELKEPIEFVFDKNQPEDKLEFSVQNNSNHEITGTVLLSGYKQKLKLLAGEKSTLITIPSKYLVAGTNSVAFKTKQGDLTANITNWNIQAKGQMETIPLDGQFNDRVTDIFTEQYTSPRSPYPTLSIPIQGIGDWCSYKEHEEIDDSGLRNAARKTGQIVSQQGIPFATPSAETSNIVFTSQWDVYPESVEIPLNGKASHAYLLMAGSVHHMRINMVNGLVEVDYTDGSSDTLTLKSPNNWWPIEQDYYDDGYAFKLPSARPPRLYLKTGEWHMDSYQILSKNKTIKIEGGAATLLDLPLDPKKELKSLRLRTLSNDLVIGLMGLTLGRVE</sequence>
<dbReference type="Pfam" id="PF14614">
    <property type="entry name" value="DUF4450"/>
    <property type="match status" value="1"/>
</dbReference>
<comment type="caution">
    <text evidence="2">The sequence shown here is derived from an EMBL/GenBank/DDBJ whole genome shotgun (WGS) entry which is preliminary data.</text>
</comment>
<dbReference type="InterPro" id="IPR028028">
    <property type="entry name" value="DUF4450"/>
</dbReference>
<accession>A0A419WAU9</accession>
<dbReference type="CDD" id="cd11747">
    <property type="entry name" value="GH94N_like_1"/>
    <property type="match status" value="1"/>
</dbReference>
<dbReference type="EMBL" id="RAPN01000001">
    <property type="protein sequence ID" value="RKD92611.1"/>
    <property type="molecule type" value="Genomic_DNA"/>
</dbReference>
<evidence type="ECO:0000259" key="1">
    <source>
        <dbReference type="Pfam" id="PF17389"/>
    </source>
</evidence>
<keyword evidence="3" id="KW-1185">Reference proteome</keyword>
<dbReference type="SUPFAM" id="SSF48208">
    <property type="entry name" value="Six-hairpin glycosidases"/>
    <property type="match status" value="1"/>
</dbReference>
<dbReference type="GO" id="GO:0005975">
    <property type="term" value="P:carbohydrate metabolic process"/>
    <property type="evidence" value="ECO:0007669"/>
    <property type="project" value="InterPro"/>
</dbReference>
<dbReference type="InterPro" id="IPR008928">
    <property type="entry name" value="6-hairpin_glycosidase_sf"/>
</dbReference>
<evidence type="ECO:0000313" key="2">
    <source>
        <dbReference type="EMBL" id="RKD92611.1"/>
    </source>
</evidence>
<gene>
    <name evidence="2" type="ORF">BC643_2986</name>
</gene>
<protein>
    <submittedName>
        <fullName evidence="2">Uncharacterized protein DUF4450</fullName>
    </submittedName>
</protein>
<dbReference type="AlphaFoldDB" id="A0A419WAU9"/>
<dbReference type="OrthoDB" id="49490at2"/>
<dbReference type="Proteomes" id="UP000283387">
    <property type="component" value="Unassembled WGS sequence"/>
</dbReference>
<reference evidence="2 3" key="1">
    <citation type="submission" date="2018-09" db="EMBL/GenBank/DDBJ databases">
        <title>Genomic Encyclopedia of Archaeal and Bacterial Type Strains, Phase II (KMG-II): from individual species to whole genera.</title>
        <authorList>
            <person name="Goeker M."/>
        </authorList>
    </citation>
    <scope>NUCLEOTIDE SEQUENCE [LARGE SCALE GENOMIC DNA]</scope>
    <source>
        <strain evidence="2 3">DSM 27148</strain>
    </source>
</reference>
<feature type="domain" description="Alpha-L-rhamnosidase six-hairpin glycosidase" evidence="1">
    <location>
        <begin position="464"/>
        <end position="569"/>
    </location>
</feature>
<dbReference type="InterPro" id="IPR035396">
    <property type="entry name" value="Bac_rhamnosid6H"/>
</dbReference>